<accession>A0A7C9VSM0</accession>
<proteinExistence type="predicted"/>
<dbReference type="Proteomes" id="UP000480266">
    <property type="component" value="Unassembled WGS sequence"/>
</dbReference>
<evidence type="ECO:0000259" key="1">
    <source>
        <dbReference type="Pfam" id="PF13847"/>
    </source>
</evidence>
<dbReference type="PANTHER" id="PTHR43861">
    <property type="entry name" value="TRANS-ACONITATE 2-METHYLTRANSFERASE-RELATED"/>
    <property type="match status" value="1"/>
</dbReference>
<dbReference type="EMBL" id="JAAMRR010001517">
    <property type="protein sequence ID" value="NGX99213.1"/>
    <property type="molecule type" value="Genomic_DNA"/>
</dbReference>
<dbReference type="AlphaFoldDB" id="A0A7C9VSM0"/>
<dbReference type="Pfam" id="PF13847">
    <property type="entry name" value="Methyltransf_31"/>
    <property type="match status" value="1"/>
</dbReference>
<dbReference type="SUPFAM" id="SSF53335">
    <property type="entry name" value="S-adenosyl-L-methionine-dependent methyltransferases"/>
    <property type="match status" value="1"/>
</dbReference>
<feature type="domain" description="Methyltransferase" evidence="1">
    <location>
        <begin position="35"/>
        <end position="152"/>
    </location>
</feature>
<keyword evidence="2" id="KW-0489">Methyltransferase</keyword>
<dbReference type="InterPro" id="IPR025714">
    <property type="entry name" value="Methyltranfer_dom"/>
</dbReference>
<dbReference type="GO" id="GO:0008168">
    <property type="term" value="F:methyltransferase activity"/>
    <property type="evidence" value="ECO:0007669"/>
    <property type="project" value="UniProtKB-KW"/>
</dbReference>
<keyword evidence="2" id="KW-0808">Transferase</keyword>
<reference evidence="2" key="1">
    <citation type="submission" date="2020-02" db="EMBL/GenBank/DDBJ databases">
        <title>Draft genome sequence of Candidatus Afipia apatlaquensis IBT-C3, a potential strain for decolorization of textile dyes.</title>
        <authorList>
            <person name="Sanchez-Reyes A."/>
            <person name="Breton-Deval L."/>
            <person name="Mangelson H."/>
            <person name="Sanchez-Flores A."/>
        </authorList>
    </citation>
    <scope>NUCLEOTIDE SEQUENCE [LARGE SCALE GENOMIC DNA]</scope>
    <source>
        <strain evidence="2">IBT-C3</strain>
    </source>
</reference>
<gene>
    <name evidence="2" type="ORF">G4V63_29655</name>
</gene>
<evidence type="ECO:0000313" key="2">
    <source>
        <dbReference type="EMBL" id="NGX99213.1"/>
    </source>
</evidence>
<name>A0A7C9VSM0_9BRAD</name>
<comment type="caution">
    <text evidence="2">The sequence shown here is derived from an EMBL/GenBank/DDBJ whole genome shotgun (WGS) entry which is preliminary data.</text>
</comment>
<dbReference type="CDD" id="cd02440">
    <property type="entry name" value="AdoMet_MTases"/>
    <property type="match status" value="1"/>
</dbReference>
<evidence type="ECO:0000313" key="3">
    <source>
        <dbReference type="Proteomes" id="UP000480266"/>
    </source>
</evidence>
<dbReference type="InterPro" id="IPR029063">
    <property type="entry name" value="SAM-dependent_MTases_sf"/>
</dbReference>
<protein>
    <submittedName>
        <fullName evidence="2">Class I SAM-dependent methyltransferase</fullName>
    </submittedName>
</protein>
<organism evidence="2 3">
    <name type="scientific">Candidatus Afipia apatlaquensis</name>
    <dbReference type="NCBI Taxonomy" id="2712852"/>
    <lineage>
        <taxon>Bacteria</taxon>
        <taxon>Pseudomonadati</taxon>
        <taxon>Pseudomonadota</taxon>
        <taxon>Alphaproteobacteria</taxon>
        <taxon>Hyphomicrobiales</taxon>
        <taxon>Nitrobacteraceae</taxon>
        <taxon>Afipia</taxon>
    </lineage>
</organism>
<dbReference type="GO" id="GO:0032259">
    <property type="term" value="P:methylation"/>
    <property type="evidence" value="ECO:0007669"/>
    <property type="project" value="UniProtKB-KW"/>
</dbReference>
<dbReference type="Gene3D" id="3.40.50.150">
    <property type="entry name" value="Vaccinia Virus protein VP39"/>
    <property type="match status" value="1"/>
</dbReference>
<keyword evidence="3" id="KW-1185">Reference proteome</keyword>
<sequence>MNQREFFNSMAEKWDVVCKHDTHKINYFLELLNIENGAKVLDVGTGTGVLIPYLTALVGANGSIVAVDASDKMLEVAKSKYHFSNVSFVCGDVLESNIPKNYFDSIICYSVFPHFQDKQKAIKIISQYLKKEGKFIICHSQSREHINNIHRNVSEAVAKDDLPDADTIKEYFLNSYMNVICKIDNSDMFVIIAQK</sequence>